<sequence length="754" mass="81408">MAKSKKDALEYHERGRPGKIEVVPTKSVATQRDLALAYSPGVAEPCLEIHSNPDDVFRYTARGNLVAVVSNGTAVLGLGNIGPLAAKPVMEGKGVLFKRFAGIDVFDIEVASEKPEELIRFCELLEPTVGGINLEDIAAPACFEIEEVLANTLDIPVFHDDQHGTAIITAAALINALDIVGKKIERVKVVFSGAGASALSTAKHLLRIGMTLDNILICDSKGVIHEGREDLTKYKAVFAAKTSHRTLEDAMAGADVCIGLSAKGAVTKEMVVSMATDPIIFALANPDPEILPEEALEVRDDAVIATGRSDYPNQVNNVLGFPFIFRGALDVRARGINEEMMLAATHALAALARTQVPDTVRGAYEGSEMSFGKEYLIPKPFDHRVLFHVAPAVAKAAMETGVARVAVDLDEYVDRLRASLGPGREVMRWMTARARRNPAKIVFPEGHNDNVILAAAQMKEDGICTPILLGRPPRVQEKADILGVDLGGVEILYAATCTEKRYDFAQTLFKRRARRGLTLAEAQWSLYKPIYFAASMLEAGEVDAMVAGIEASYAETLRPALQVVGRAAGVSKVSGLYMLAFPGRELLFFTDTTVNIDPDAETLCDIALQTAAFVQDLGIQPRVAMVSFSNFASSSHKEARRMARAVDMVRESNPELEIDGEMQADTAIDGIKLSEVYPFTHLSGPANVLVFARLSAANVAYKLLDQLGGADAIGPVLLGMDKPVHILQRGCAVQDILNLSTIASVDWQARNKHI</sequence>
<dbReference type="GO" id="GO:0051287">
    <property type="term" value="F:NAD binding"/>
    <property type="evidence" value="ECO:0007669"/>
    <property type="project" value="InterPro"/>
</dbReference>
<dbReference type="Gene3D" id="3.40.50.10950">
    <property type="match status" value="1"/>
</dbReference>
<dbReference type="GO" id="GO:0016616">
    <property type="term" value="F:oxidoreductase activity, acting on the CH-OH group of donors, NAD or NADP as acceptor"/>
    <property type="evidence" value="ECO:0007669"/>
    <property type="project" value="InterPro"/>
</dbReference>
<dbReference type="Gene3D" id="3.40.50.720">
    <property type="entry name" value="NAD(P)-binding Rossmann-like Domain"/>
    <property type="match status" value="1"/>
</dbReference>
<dbReference type="Pfam" id="PF03949">
    <property type="entry name" value="Malic_M"/>
    <property type="match status" value="1"/>
</dbReference>
<dbReference type="SUPFAM" id="SSF53659">
    <property type="entry name" value="Isocitrate/Isopropylmalate dehydrogenase-like"/>
    <property type="match status" value="1"/>
</dbReference>
<comment type="similarity">
    <text evidence="5">Belongs to the malic enzymes family.</text>
</comment>
<dbReference type="SUPFAM" id="SSF51735">
    <property type="entry name" value="NAD(P)-binding Rossmann-fold domains"/>
    <property type="match status" value="1"/>
</dbReference>
<accession>A0A381QDD0</accession>
<comment type="cofactor">
    <cofactor evidence="2">
        <name>Mg(2+)</name>
        <dbReference type="ChEBI" id="CHEBI:18420"/>
    </cofactor>
</comment>
<dbReference type="SMART" id="SM00919">
    <property type="entry name" value="Malic_M"/>
    <property type="match status" value="1"/>
</dbReference>
<evidence type="ECO:0000256" key="3">
    <source>
        <dbReference type="ARBA" id="ARBA00007686"/>
    </source>
</evidence>
<feature type="domain" description="Malic enzyme N-terminal" evidence="10">
    <location>
        <begin position="17"/>
        <end position="150"/>
    </location>
</feature>
<dbReference type="Gene3D" id="3.40.50.10750">
    <property type="entry name" value="Isocitrate/Isopropylmalate dehydrogenase-like"/>
    <property type="match status" value="1"/>
</dbReference>
<dbReference type="InterPro" id="IPR012302">
    <property type="entry name" value="Malic_NAD-bd"/>
</dbReference>
<comment type="similarity">
    <text evidence="4">In the C-terminal section; belongs to the phosphate acetyltransferase and butyryltransferase family.</text>
</comment>
<evidence type="ECO:0000259" key="9">
    <source>
        <dbReference type="SMART" id="SM00919"/>
    </source>
</evidence>
<dbReference type="FunFam" id="3.40.50.720:FF:000095">
    <property type="entry name" value="NADP-dependent malic enzyme"/>
    <property type="match status" value="1"/>
</dbReference>
<protein>
    <recommendedName>
        <fullName evidence="12">NADP-dependent malic enzyme</fullName>
    </recommendedName>
</protein>
<dbReference type="PIRSF" id="PIRSF036684">
    <property type="entry name" value="ME_PTA"/>
    <property type="match status" value="1"/>
</dbReference>
<dbReference type="InterPro" id="IPR036291">
    <property type="entry name" value="NAD(P)-bd_dom_sf"/>
</dbReference>
<evidence type="ECO:0000259" key="10">
    <source>
        <dbReference type="SMART" id="SM01274"/>
    </source>
</evidence>
<dbReference type="GO" id="GO:0006108">
    <property type="term" value="P:malate metabolic process"/>
    <property type="evidence" value="ECO:0007669"/>
    <property type="project" value="InterPro"/>
</dbReference>
<keyword evidence="8" id="KW-0511">Multifunctional enzyme</keyword>
<feature type="domain" description="Malic enzyme NAD-binding" evidence="9">
    <location>
        <begin position="162"/>
        <end position="398"/>
    </location>
</feature>
<dbReference type="AlphaFoldDB" id="A0A381QDD0"/>
<comment type="similarity">
    <text evidence="3">In the N-terminal section; belongs to the malic enzymes family.</text>
</comment>
<dbReference type="InterPro" id="IPR001891">
    <property type="entry name" value="Malic_OxRdtase"/>
</dbReference>
<keyword evidence="6" id="KW-0479">Metal-binding</keyword>
<dbReference type="InterPro" id="IPR012188">
    <property type="entry name" value="ME_PTA"/>
</dbReference>
<evidence type="ECO:0000256" key="8">
    <source>
        <dbReference type="ARBA" id="ARBA00023268"/>
    </source>
</evidence>
<dbReference type="Pfam" id="PF00390">
    <property type="entry name" value="malic"/>
    <property type="match status" value="1"/>
</dbReference>
<dbReference type="EMBL" id="UINC01001294">
    <property type="protein sequence ID" value="SUZ76884.1"/>
    <property type="molecule type" value="Genomic_DNA"/>
</dbReference>
<dbReference type="InterPro" id="IPR042113">
    <property type="entry name" value="P_AcTrfase_dom1"/>
</dbReference>
<dbReference type="SUPFAM" id="SSF53223">
    <property type="entry name" value="Aminoacid dehydrogenase-like, N-terminal domain"/>
    <property type="match status" value="1"/>
</dbReference>
<evidence type="ECO:0000256" key="4">
    <source>
        <dbReference type="ARBA" id="ARBA00008756"/>
    </source>
</evidence>
<dbReference type="GO" id="GO:0004470">
    <property type="term" value="F:malic enzyme activity"/>
    <property type="evidence" value="ECO:0007669"/>
    <property type="project" value="InterPro"/>
</dbReference>
<evidence type="ECO:0000256" key="7">
    <source>
        <dbReference type="ARBA" id="ARBA00023002"/>
    </source>
</evidence>
<reference evidence="11" key="1">
    <citation type="submission" date="2018-05" db="EMBL/GenBank/DDBJ databases">
        <authorList>
            <person name="Lanie J.A."/>
            <person name="Ng W.-L."/>
            <person name="Kazmierczak K.M."/>
            <person name="Andrzejewski T.M."/>
            <person name="Davidsen T.M."/>
            <person name="Wayne K.J."/>
            <person name="Tettelin H."/>
            <person name="Glass J.I."/>
            <person name="Rusch D."/>
            <person name="Podicherti R."/>
            <person name="Tsui H.-C.T."/>
            <person name="Winkler M.E."/>
        </authorList>
    </citation>
    <scope>NUCLEOTIDE SEQUENCE</scope>
</reference>
<dbReference type="PRINTS" id="PR00072">
    <property type="entry name" value="MALOXRDTASE"/>
</dbReference>
<dbReference type="SMART" id="SM01274">
    <property type="entry name" value="malic"/>
    <property type="match status" value="1"/>
</dbReference>
<evidence type="ECO:0000256" key="1">
    <source>
        <dbReference type="ARBA" id="ARBA00001936"/>
    </source>
</evidence>
<dbReference type="GO" id="GO:0016746">
    <property type="term" value="F:acyltransferase activity"/>
    <property type="evidence" value="ECO:0007669"/>
    <property type="project" value="InterPro"/>
</dbReference>
<dbReference type="InterPro" id="IPR015884">
    <property type="entry name" value="Malic_enzyme_CS"/>
</dbReference>
<dbReference type="InterPro" id="IPR012301">
    <property type="entry name" value="Malic_N_dom"/>
</dbReference>
<comment type="cofactor">
    <cofactor evidence="1">
        <name>Mn(2+)</name>
        <dbReference type="ChEBI" id="CHEBI:29035"/>
    </cofactor>
</comment>
<dbReference type="PROSITE" id="PS00331">
    <property type="entry name" value="MALIC_ENZYMES"/>
    <property type="match status" value="1"/>
</dbReference>
<dbReference type="InterPro" id="IPR051674">
    <property type="entry name" value="Malate_Decarboxylase"/>
</dbReference>
<gene>
    <name evidence="11" type="ORF">METZ01_LOCUS29738</name>
</gene>
<dbReference type="FunFam" id="3.40.50.10380:FF:000003">
    <property type="entry name" value="NADP-dependent malic enzyme"/>
    <property type="match status" value="1"/>
</dbReference>
<name>A0A381QDD0_9ZZZZ</name>
<dbReference type="InterPro" id="IPR037062">
    <property type="entry name" value="Malic_N_dom_sf"/>
</dbReference>
<evidence type="ECO:0008006" key="12">
    <source>
        <dbReference type="Google" id="ProtNLM"/>
    </source>
</evidence>
<dbReference type="PANTHER" id="PTHR43237">
    <property type="entry name" value="NADP-DEPENDENT MALIC ENZYME"/>
    <property type="match status" value="1"/>
</dbReference>
<evidence type="ECO:0000256" key="6">
    <source>
        <dbReference type="ARBA" id="ARBA00022723"/>
    </source>
</evidence>
<dbReference type="GO" id="GO:0046872">
    <property type="term" value="F:metal ion binding"/>
    <property type="evidence" value="ECO:0007669"/>
    <property type="project" value="UniProtKB-KW"/>
</dbReference>
<evidence type="ECO:0000256" key="2">
    <source>
        <dbReference type="ARBA" id="ARBA00001946"/>
    </source>
</evidence>
<evidence type="ECO:0000256" key="5">
    <source>
        <dbReference type="ARBA" id="ARBA00008785"/>
    </source>
</evidence>
<organism evidence="11">
    <name type="scientific">marine metagenome</name>
    <dbReference type="NCBI Taxonomy" id="408172"/>
    <lineage>
        <taxon>unclassified sequences</taxon>
        <taxon>metagenomes</taxon>
        <taxon>ecological metagenomes</taxon>
    </lineage>
</organism>
<dbReference type="CDD" id="cd05311">
    <property type="entry name" value="NAD_bind_2_malic_enz"/>
    <property type="match status" value="1"/>
</dbReference>
<dbReference type="InterPro" id="IPR002505">
    <property type="entry name" value="PTA_PTB"/>
</dbReference>
<proteinExistence type="inferred from homology"/>
<dbReference type="Gene3D" id="3.40.50.10380">
    <property type="entry name" value="Malic enzyme, N-terminal domain"/>
    <property type="match status" value="1"/>
</dbReference>
<dbReference type="InterPro" id="IPR042112">
    <property type="entry name" value="P_AcTrfase_dom2"/>
</dbReference>
<dbReference type="Pfam" id="PF01515">
    <property type="entry name" value="PTA_PTB"/>
    <property type="match status" value="1"/>
</dbReference>
<keyword evidence="7" id="KW-0560">Oxidoreductase</keyword>
<dbReference type="InterPro" id="IPR045213">
    <property type="entry name" value="Malic_NAD-bd_bact_type"/>
</dbReference>
<dbReference type="PANTHER" id="PTHR43237:SF4">
    <property type="entry name" value="NADP-DEPENDENT MALIC ENZYME"/>
    <property type="match status" value="1"/>
</dbReference>
<evidence type="ECO:0000313" key="11">
    <source>
        <dbReference type="EMBL" id="SUZ76884.1"/>
    </source>
</evidence>
<dbReference type="InterPro" id="IPR046346">
    <property type="entry name" value="Aminoacid_DH-like_N_sf"/>
</dbReference>